<gene>
    <name evidence="5" type="ORF">D5281_23110</name>
</gene>
<accession>A0A9X5BKJ9</accession>
<organism evidence="5 6">
    <name type="scientific">Parablautia muri</name>
    <dbReference type="NCBI Taxonomy" id="2320879"/>
    <lineage>
        <taxon>Bacteria</taxon>
        <taxon>Bacillati</taxon>
        <taxon>Bacillota</taxon>
        <taxon>Clostridia</taxon>
        <taxon>Lachnospirales</taxon>
        <taxon>Lachnospiraceae</taxon>
        <taxon>Parablautia</taxon>
    </lineage>
</organism>
<dbReference type="PANTHER" id="PTHR33175:SF3">
    <property type="entry name" value="DNA-BINDING PROTEIN HU-BETA"/>
    <property type="match status" value="1"/>
</dbReference>
<dbReference type="InterPro" id="IPR000119">
    <property type="entry name" value="Hist_DNA-bd"/>
</dbReference>
<dbReference type="AlphaFoldDB" id="A0A9X5BKJ9"/>
<sequence>MNEKIIRPGLIKRVVDLLKCRNKKYTQEDVENIVSTFWDVIIDALSNGDSVNLNGYATIGTKYMAERKSRNVAENREMIVPEHYRVYFKAGSKLNQAAKAFTKKQLGVKNE</sequence>
<dbReference type="PANTHER" id="PTHR33175">
    <property type="entry name" value="DNA-BINDING PROTEIN HU"/>
    <property type="match status" value="1"/>
</dbReference>
<dbReference type="GO" id="GO:0030261">
    <property type="term" value="P:chromosome condensation"/>
    <property type="evidence" value="ECO:0007669"/>
    <property type="project" value="UniProtKB-KW"/>
</dbReference>
<dbReference type="SUPFAM" id="SSF47729">
    <property type="entry name" value="IHF-like DNA-binding proteins"/>
    <property type="match status" value="1"/>
</dbReference>
<dbReference type="EMBL" id="QZDT01000082">
    <property type="protein sequence ID" value="NBJ95342.1"/>
    <property type="molecule type" value="Genomic_DNA"/>
</dbReference>
<name>A0A9X5BKJ9_9FIRM</name>
<protein>
    <submittedName>
        <fullName evidence="5">HU family DNA-binding protein</fullName>
    </submittedName>
</protein>
<dbReference type="Gene3D" id="4.10.520.10">
    <property type="entry name" value="IHF-like DNA-binding proteins"/>
    <property type="match status" value="1"/>
</dbReference>
<dbReference type="Pfam" id="PF00216">
    <property type="entry name" value="Bac_DNA_binding"/>
    <property type="match status" value="1"/>
</dbReference>
<reference evidence="5" key="1">
    <citation type="submission" date="2018-09" db="EMBL/GenBank/DDBJ databases">
        <title>Murine metabolic-syndrome-specific gut microbial biobank.</title>
        <authorList>
            <person name="Liu C."/>
        </authorList>
    </citation>
    <scope>NUCLEOTIDE SEQUENCE</scope>
    <source>
        <strain evidence="5">D42-62</strain>
    </source>
</reference>
<keyword evidence="2" id="KW-0226">DNA condensation</keyword>
<comment type="similarity">
    <text evidence="1 4">Belongs to the bacterial histone-like protein family.</text>
</comment>
<dbReference type="GO" id="GO:0030527">
    <property type="term" value="F:structural constituent of chromatin"/>
    <property type="evidence" value="ECO:0007669"/>
    <property type="project" value="InterPro"/>
</dbReference>
<comment type="caution">
    <text evidence="5">The sequence shown here is derived from an EMBL/GenBank/DDBJ whole genome shotgun (WGS) entry which is preliminary data.</text>
</comment>
<proteinExistence type="inferred from homology"/>
<dbReference type="Proteomes" id="UP001154420">
    <property type="component" value="Unassembled WGS sequence"/>
</dbReference>
<evidence type="ECO:0000256" key="4">
    <source>
        <dbReference type="RuleBase" id="RU003939"/>
    </source>
</evidence>
<evidence type="ECO:0000256" key="1">
    <source>
        <dbReference type="ARBA" id="ARBA00010529"/>
    </source>
</evidence>
<evidence type="ECO:0000256" key="3">
    <source>
        <dbReference type="ARBA" id="ARBA00023125"/>
    </source>
</evidence>
<dbReference type="GO" id="GO:0003677">
    <property type="term" value="F:DNA binding"/>
    <property type="evidence" value="ECO:0007669"/>
    <property type="project" value="UniProtKB-KW"/>
</dbReference>
<evidence type="ECO:0000313" key="5">
    <source>
        <dbReference type="EMBL" id="NBJ95342.1"/>
    </source>
</evidence>
<keyword evidence="6" id="KW-1185">Reference proteome</keyword>
<dbReference type="OrthoDB" id="9799835at2"/>
<evidence type="ECO:0000256" key="2">
    <source>
        <dbReference type="ARBA" id="ARBA00023067"/>
    </source>
</evidence>
<keyword evidence="3 5" id="KW-0238">DNA-binding</keyword>
<dbReference type="SMART" id="SM00411">
    <property type="entry name" value="BHL"/>
    <property type="match status" value="1"/>
</dbReference>
<evidence type="ECO:0000313" key="6">
    <source>
        <dbReference type="Proteomes" id="UP001154420"/>
    </source>
</evidence>
<dbReference type="InterPro" id="IPR010992">
    <property type="entry name" value="IHF-like_DNA-bd_dom_sf"/>
</dbReference>
<dbReference type="GO" id="GO:0005829">
    <property type="term" value="C:cytosol"/>
    <property type="evidence" value="ECO:0007669"/>
    <property type="project" value="TreeGrafter"/>
</dbReference>
<dbReference type="RefSeq" id="WP_160562245.1">
    <property type="nucleotide sequence ID" value="NZ_QZDT01000082.1"/>
</dbReference>